<dbReference type="Gene3D" id="3.40.50.1460">
    <property type="match status" value="1"/>
</dbReference>
<sequence length="624" mass="65604">MGTIYAFIAGVNAYPPHIATPLSGCVNDVRAARELLEERGGDAVAVRTVLDGEATVAAVEEGVRAFLGAAGPGDTALFWFSGHGSERVATGAELFVEATGWSQAVVCVDGPLSDKRLGALLDEVAGRGAHVVAVLDCCFSGGATREDRIPADLTARHAPARPEWPVARDTASPRGTARHLLLAASRLDQLSYEGWFDGRRQGIFTHALLGAARAAGPDVTYRQLLAAADARVRRSGGRQQPVLFPETAAVADLPFLAGAVAEDAVGDHLLRCGPEGWEVDCGTVHGLRGGSDAGGTEFAVVGTGLAVRARAVRAERALVEPVGWVPDPERVYPVAPTALSTPPATVSVEGADERLRAALAAYDTPLLQVVDGPEDFGDLHFRVVPDGGAVEVLGRDGTRFVEPLRLGARSAVRDGSIAGGAASYDAEGLVGCLAHLTRWHRLRDLTSRPSVLDNQVRVEIVPWGGGDALVPDGHGEIVCAYGPDREPPLVSVRLTNRSQRPLWCVLLDLTDSYASDPALFPGHFIGPGRTGHALDGGPMRLALPASRAETSGAEVRDWLKLIVAESELNTVPFRMPAWSPWAAGTGEEVLRFGAPSDGRDLGPAGQGTPGRWATRTVALRTVVP</sequence>
<dbReference type="RefSeq" id="WP_126274077.1">
    <property type="nucleotide sequence ID" value="NZ_CP034463.1"/>
</dbReference>
<dbReference type="InterPro" id="IPR029030">
    <property type="entry name" value="Caspase-like_dom_sf"/>
</dbReference>
<evidence type="ECO:0000313" key="2">
    <source>
        <dbReference type="EMBL" id="AZP20098.1"/>
    </source>
</evidence>
<organism evidence="2 3">
    <name type="scientific">Streptomyces aquilus</name>
    <dbReference type="NCBI Taxonomy" id="2548456"/>
    <lineage>
        <taxon>Bacteria</taxon>
        <taxon>Bacillati</taxon>
        <taxon>Actinomycetota</taxon>
        <taxon>Actinomycetes</taxon>
        <taxon>Kitasatosporales</taxon>
        <taxon>Streptomycetaceae</taxon>
        <taxon>Streptomyces</taxon>
    </lineage>
</organism>
<protein>
    <submittedName>
        <fullName evidence="2">Caspase family protein</fullName>
    </submittedName>
</protein>
<proteinExistence type="predicted"/>
<dbReference type="GO" id="GO:0004197">
    <property type="term" value="F:cysteine-type endopeptidase activity"/>
    <property type="evidence" value="ECO:0007669"/>
    <property type="project" value="InterPro"/>
</dbReference>
<evidence type="ECO:0000313" key="3">
    <source>
        <dbReference type="Proteomes" id="UP000280197"/>
    </source>
</evidence>
<feature type="domain" description="Peptidase C14 caspase" evidence="1">
    <location>
        <begin position="5"/>
        <end position="244"/>
    </location>
</feature>
<dbReference type="Proteomes" id="UP000280197">
    <property type="component" value="Chromosome"/>
</dbReference>
<dbReference type="InterPro" id="IPR011600">
    <property type="entry name" value="Pept_C14_caspase"/>
</dbReference>
<dbReference type="GO" id="GO:0006508">
    <property type="term" value="P:proteolysis"/>
    <property type="evidence" value="ECO:0007669"/>
    <property type="project" value="InterPro"/>
</dbReference>
<dbReference type="PANTHER" id="PTHR48104:SF30">
    <property type="entry name" value="METACASPASE-1"/>
    <property type="match status" value="1"/>
</dbReference>
<dbReference type="PANTHER" id="PTHR48104">
    <property type="entry name" value="METACASPASE-4"/>
    <property type="match status" value="1"/>
</dbReference>
<gene>
    <name evidence="2" type="ORF">EJC51_30900</name>
</gene>
<evidence type="ECO:0000259" key="1">
    <source>
        <dbReference type="Pfam" id="PF00656"/>
    </source>
</evidence>
<dbReference type="AlphaFoldDB" id="A0A3S9I6W2"/>
<dbReference type="SUPFAM" id="SSF52129">
    <property type="entry name" value="Caspase-like"/>
    <property type="match status" value="1"/>
</dbReference>
<dbReference type="GO" id="GO:0005737">
    <property type="term" value="C:cytoplasm"/>
    <property type="evidence" value="ECO:0007669"/>
    <property type="project" value="TreeGrafter"/>
</dbReference>
<name>A0A3S9I6W2_9ACTN</name>
<accession>A0A3S9I6W2</accession>
<dbReference type="InterPro" id="IPR050452">
    <property type="entry name" value="Metacaspase"/>
</dbReference>
<reference evidence="2 3" key="1">
    <citation type="submission" date="2018-12" db="EMBL/GenBank/DDBJ databases">
        <authorList>
            <person name="Li K."/>
        </authorList>
    </citation>
    <scope>NUCLEOTIDE SEQUENCE [LARGE SCALE GENOMIC DNA]</scope>
    <source>
        <strain evidence="3">CR22</strain>
    </source>
</reference>
<dbReference type="KEGG" id="saqu:EJC51_30900"/>
<keyword evidence="3" id="KW-1185">Reference proteome</keyword>
<dbReference type="EMBL" id="CP034463">
    <property type="protein sequence ID" value="AZP20098.1"/>
    <property type="molecule type" value="Genomic_DNA"/>
</dbReference>
<dbReference type="Pfam" id="PF00656">
    <property type="entry name" value="Peptidase_C14"/>
    <property type="match status" value="1"/>
</dbReference>